<proteinExistence type="predicted"/>
<dbReference type="SUPFAM" id="SSF51126">
    <property type="entry name" value="Pectin lyase-like"/>
    <property type="match status" value="1"/>
</dbReference>
<name>A0A7J4J1Z1_9ARCH</name>
<evidence type="ECO:0008006" key="3">
    <source>
        <dbReference type="Google" id="ProtNLM"/>
    </source>
</evidence>
<dbReference type="InterPro" id="IPR011050">
    <property type="entry name" value="Pectin_lyase_fold/virulence"/>
</dbReference>
<dbReference type="AlphaFoldDB" id="A0A7J4J1Z1"/>
<gene>
    <name evidence="1" type="ORF">HA254_07215</name>
</gene>
<comment type="caution">
    <text evidence="1">The sequence shown here is derived from an EMBL/GenBank/DDBJ whole genome shotgun (WGS) entry which is preliminary data.</text>
</comment>
<dbReference type="Proteomes" id="UP000565078">
    <property type="component" value="Unassembled WGS sequence"/>
</dbReference>
<dbReference type="Gene3D" id="2.160.20.10">
    <property type="entry name" value="Single-stranded right-handed beta-helix, Pectin lyase-like"/>
    <property type="match status" value="1"/>
</dbReference>
<evidence type="ECO:0000313" key="2">
    <source>
        <dbReference type="Proteomes" id="UP000565078"/>
    </source>
</evidence>
<accession>A0A7J4J1Z1</accession>
<sequence>MGNCAAVKLCIAFAILLIIPGNALAANWYVDNAASGANDGTGWQDAWQSFADIIWLNKYQNPQAAGVVRPGDVIYISGGAESKAYNETLVINTANMDISNDRRIIVRAGQDENHNGKVIIDCAGTLGYGARGGSYVTLSGNYNGKRHIVIRNCTSPKYKDQNWAFFSGGSGLVLEYLEIYASNNGIWLNQGADNEVANSYIHGTLGDAGIRIFCPSTVGGCKVHDNTIIGNVEGSQEEGIIGGGPDGIQSFGGIDIYNNRIDWEFGPVVPSRNPAGQQHPDNIQLRKGYQRIYDNFLLNPANACISGDPYAGVLEHFRMYNNVCAVTNPYFYATKPYYVGRGMEWAAGELTRVFDVVISNNTFADLPIGRAIAIGWSGSPGISDFFVSNNLIYRMGRPGFPVINFAAANPDKISISNNLLYAGKHGSTLISAGGDIITQANGIYTEPVFRSYNGVSLSNDFRLAESDLSAKNNGTDLSPFFTADKDGILRPQGTGWDIGAYEYVQPAIQPPAPADTDNDGIPNSSDRCPKTALAARAYVNVFGCAMPVAAKFDIRPDFNATDINGMQGLELGISQYGKVSYTNTSLALVKVIAGEDERLNLDADFNITQSKISISQNNLPQLNLPATITIYNTNFNSPKILKDGAECTGCQIVSYDKNTKTIVFSVPGF</sequence>
<evidence type="ECO:0000313" key="1">
    <source>
        <dbReference type="EMBL" id="HIH10425.1"/>
    </source>
</evidence>
<dbReference type="InterPro" id="IPR059226">
    <property type="entry name" value="Choice_anch_Q_dom"/>
</dbReference>
<dbReference type="NCBIfam" id="NF041518">
    <property type="entry name" value="choice_anch_Q"/>
    <property type="match status" value="1"/>
</dbReference>
<organism evidence="1 2">
    <name type="scientific">Candidatus Iainarchaeum sp</name>
    <dbReference type="NCBI Taxonomy" id="3101447"/>
    <lineage>
        <taxon>Archaea</taxon>
        <taxon>Candidatus Iainarchaeota</taxon>
        <taxon>Candidatus Iainarchaeia</taxon>
        <taxon>Candidatus Iainarchaeales</taxon>
        <taxon>Candidatus Iainarchaeaceae</taxon>
        <taxon>Candidatus Iainarchaeum</taxon>
    </lineage>
</organism>
<protein>
    <recommendedName>
        <fullName evidence="3">Right-handed parallel beta-helix repeat-containing protein</fullName>
    </recommendedName>
</protein>
<dbReference type="SMART" id="SM00710">
    <property type="entry name" value="PbH1"/>
    <property type="match status" value="5"/>
</dbReference>
<reference evidence="2" key="1">
    <citation type="journal article" date="2020" name="bioRxiv">
        <title>A rank-normalized archaeal taxonomy based on genome phylogeny resolves widespread incomplete and uneven classifications.</title>
        <authorList>
            <person name="Rinke C."/>
            <person name="Chuvochina M."/>
            <person name="Mussig A.J."/>
            <person name="Chaumeil P.-A."/>
            <person name="Waite D.W."/>
            <person name="Whitman W.B."/>
            <person name="Parks D.H."/>
            <person name="Hugenholtz P."/>
        </authorList>
    </citation>
    <scope>NUCLEOTIDE SEQUENCE [LARGE SCALE GENOMIC DNA]</scope>
</reference>
<dbReference type="InterPro" id="IPR012334">
    <property type="entry name" value="Pectin_lyas_fold"/>
</dbReference>
<dbReference type="InterPro" id="IPR006626">
    <property type="entry name" value="PbH1"/>
</dbReference>
<dbReference type="EMBL" id="DUGC01000115">
    <property type="protein sequence ID" value="HIH10425.1"/>
    <property type="molecule type" value="Genomic_DNA"/>
</dbReference>